<name>A0A099LRB0_9VIBR</name>
<evidence type="ECO:0000313" key="1">
    <source>
        <dbReference type="EMBL" id="KGK09981.1"/>
    </source>
</evidence>
<keyword evidence="2" id="KW-1185">Reference proteome</keyword>
<dbReference type="EMBL" id="JMCG01000001">
    <property type="protein sequence ID" value="KGK09981.1"/>
    <property type="molecule type" value="Genomic_DNA"/>
</dbReference>
<organism evidence="1 2">
    <name type="scientific">Vibrio navarrensis</name>
    <dbReference type="NCBI Taxonomy" id="29495"/>
    <lineage>
        <taxon>Bacteria</taxon>
        <taxon>Pseudomonadati</taxon>
        <taxon>Pseudomonadota</taxon>
        <taxon>Gammaproteobacteria</taxon>
        <taxon>Vibrionales</taxon>
        <taxon>Vibrionaceae</taxon>
        <taxon>Vibrio</taxon>
    </lineage>
</organism>
<comment type="caution">
    <text evidence="1">The sequence shown here is derived from an EMBL/GenBank/DDBJ whole genome shotgun (WGS) entry which is preliminary data.</text>
</comment>
<dbReference type="AlphaFoldDB" id="A0A099LRB0"/>
<protein>
    <submittedName>
        <fullName evidence="1">Uncharacterized protein</fullName>
    </submittedName>
</protein>
<sequence length="185" mass="21886">MMMSKILLIITYLRWNMLNKDFIEVIAKLEIPNQTYRRVGSVLGISLTKVNAIYNNPLDEAQPFYVRGAENLLALDKDSRQYLMSKRLNSKSTRTHTAKICFELMEILQCKHSQLVHICNWNRRSVMLTLQNNKLQKYIAYSLECLKFMPKEKLDNYLQQLGIKRMEKSDWKKYSDGLKEKLNKD</sequence>
<gene>
    <name evidence="1" type="ORF">EA26_01110</name>
</gene>
<reference evidence="1 2" key="1">
    <citation type="submission" date="2014-04" db="EMBL/GenBank/DDBJ databases">
        <title>Genome sequencing of Vibrio navarrensis strains.</title>
        <authorList>
            <person name="Gladney L.M."/>
            <person name="Katz L.S."/>
            <person name="Marino-Ramirez L."/>
            <person name="Jordan I.K."/>
        </authorList>
    </citation>
    <scope>NUCLEOTIDE SEQUENCE [LARGE SCALE GENOMIC DNA]</scope>
    <source>
        <strain evidence="1 2">ATCC 51183</strain>
    </source>
</reference>
<dbReference type="STRING" id="29495.EA26_01110"/>
<accession>A0A099LRB0</accession>
<proteinExistence type="predicted"/>
<evidence type="ECO:0000313" key="2">
    <source>
        <dbReference type="Proteomes" id="UP000029994"/>
    </source>
</evidence>
<dbReference type="Proteomes" id="UP000029994">
    <property type="component" value="Unassembled WGS sequence"/>
</dbReference>
<dbReference type="RefSeq" id="WP_039422527.1">
    <property type="nucleotide sequence ID" value="NZ_CP061845.1"/>
</dbReference>